<dbReference type="Proteomes" id="UP000254209">
    <property type="component" value="Unassembled WGS sequence"/>
</dbReference>
<dbReference type="STRING" id="1120980.GCA_000745955_01983"/>
<gene>
    <name evidence="1" type="ORF">NCTC10283_00103</name>
</gene>
<protein>
    <submittedName>
        <fullName evidence="1">Uncharacterized protein</fullName>
    </submittedName>
</protein>
<sequence length="127" mass="13927">MNMMENKPIATGCYKSHSLDPFGDLLLNYQAIKGVFDGTANYFDCNTVESLAGMAMENMAKMALLFGGMLHNMDFENLDEVAYNADSHDLKVAYCAFMQMTSGMMTALPRLQAACIKQRMALQGSGA</sequence>
<name>A0A376BK62_9NEIS</name>
<dbReference type="RefSeq" id="WP_147293661.1">
    <property type="nucleotide sequence ID" value="NZ_CP091519.2"/>
</dbReference>
<dbReference type="AlphaFoldDB" id="A0A376BK62"/>
<organism evidence="1 2">
    <name type="scientific">Alysiella crassa</name>
    <dbReference type="NCBI Taxonomy" id="153491"/>
    <lineage>
        <taxon>Bacteria</taxon>
        <taxon>Pseudomonadati</taxon>
        <taxon>Pseudomonadota</taxon>
        <taxon>Betaproteobacteria</taxon>
        <taxon>Neisseriales</taxon>
        <taxon>Neisseriaceae</taxon>
        <taxon>Alysiella</taxon>
    </lineage>
</organism>
<accession>A0A376BK62</accession>
<proteinExistence type="predicted"/>
<reference evidence="1 2" key="1">
    <citation type="submission" date="2018-06" db="EMBL/GenBank/DDBJ databases">
        <authorList>
            <consortium name="Pathogen Informatics"/>
            <person name="Doyle S."/>
        </authorList>
    </citation>
    <scope>NUCLEOTIDE SEQUENCE [LARGE SCALE GENOMIC DNA]</scope>
    <source>
        <strain evidence="1 2">NCTC10283</strain>
    </source>
</reference>
<evidence type="ECO:0000313" key="2">
    <source>
        <dbReference type="Proteomes" id="UP000254209"/>
    </source>
</evidence>
<dbReference type="EMBL" id="UFSO01000002">
    <property type="protein sequence ID" value="SSY70040.1"/>
    <property type="molecule type" value="Genomic_DNA"/>
</dbReference>
<keyword evidence="2" id="KW-1185">Reference proteome</keyword>
<evidence type="ECO:0000313" key="1">
    <source>
        <dbReference type="EMBL" id="SSY70040.1"/>
    </source>
</evidence>